<dbReference type="OrthoDB" id="5292446at2"/>
<gene>
    <name evidence="8" type="primary">tadA</name>
    <name evidence="11" type="ORF">AZI86_07745</name>
</gene>
<dbReference type="SUPFAM" id="SSF55811">
    <property type="entry name" value="Nudix"/>
    <property type="match status" value="1"/>
</dbReference>
<comment type="caution">
    <text evidence="11">The sequence shown here is derived from an EMBL/GenBank/DDBJ whole genome shotgun (WGS) entry which is preliminary data.</text>
</comment>
<feature type="binding site" evidence="8">
    <location>
        <position position="89"/>
    </location>
    <ligand>
        <name>Zn(2+)</name>
        <dbReference type="ChEBI" id="CHEBI:29105"/>
        <note>catalytic</note>
    </ligand>
</feature>
<evidence type="ECO:0000313" key="12">
    <source>
        <dbReference type="Proteomes" id="UP000075320"/>
    </source>
</evidence>
<dbReference type="InterPro" id="IPR058535">
    <property type="entry name" value="MafB19-deam"/>
</dbReference>
<comment type="catalytic activity">
    <reaction evidence="7 8">
        <text>adenosine(34) in tRNA + H2O + H(+) = inosine(34) in tRNA + NH4(+)</text>
        <dbReference type="Rhea" id="RHEA:43168"/>
        <dbReference type="Rhea" id="RHEA-COMP:10373"/>
        <dbReference type="Rhea" id="RHEA-COMP:10374"/>
        <dbReference type="ChEBI" id="CHEBI:15377"/>
        <dbReference type="ChEBI" id="CHEBI:15378"/>
        <dbReference type="ChEBI" id="CHEBI:28938"/>
        <dbReference type="ChEBI" id="CHEBI:74411"/>
        <dbReference type="ChEBI" id="CHEBI:82852"/>
        <dbReference type="EC" id="3.5.4.33"/>
    </reaction>
</comment>
<feature type="active site" description="Proton donor" evidence="8">
    <location>
        <position position="58"/>
    </location>
</feature>
<dbReference type="InterPro" id="IPR028883">
    <property type="entry name" value="tRNA_aden_deaminase"/>
</dbReference>
<dbReference type="InterPro" id="IPR002125">
    <property type="entry name" value="CMP_dCMP_dom"/>
</dbReference>
<dbReference type="RefSeq" id="WP_061834489.1">
    <property type="nucleotide sequence ID" value="NZ_LUKE01000001.1"/>
</dbReference>
<dbReference type="HAMAP" id="MF_00972">
    <property type="entry name" value="tRNA_aden_deaminase"/>
    <property type="match status" value="1"/>
</dbReference>
<evidence type="ECO:0000259" key="10">
    <source>
        <dbReference type="PROSITE" id="PS51747"/>
    </source>
</evidence>
<dbReference type="AlphaFoldDB" id="A0A150WR00"/>
<feature type="domain" description="CMP/dCMP-type deaminase" evidence="10">
    <location>
        <begin position="5"/>
        <end position="114"/>
    </location>
</feature>
<keyword evidence="3 8" id="KW-0819">tRNA processing</keyword>
<dbReference type="SUPFAM" id="SSF53927">
    <property type="entry name" value="Cytidine deaminase-like"/>
    <property type="match status" value="1"/>
</dbReference>
<dbReference type="PANTHER" id="PTHR11079">
    <property type="entry name" value="CYTOSINE DEAMINASE FAMILY MEMBER"/>
    <property type="match status" value="1"/>
</dbReference>
<keyword evidence="5 8" id="KW-0378">Hydrolase</keyword>
<dbReference type="GO" id="GO:0002100">
    <property type="term" value="P:tRNA wobble adenosine to inosine editing"/>
    <property type="evidence" value="ECO:0007669"/>
    <property type="project" value="UniProtKB-UniRule"/>
</dbReference>
<dbReference type="PROSITE" id="PS00903">
    <property type="entry name" value="CYT_DCMP_DEAMINASES_1"/>
    <property type="match status" value="1"/>
</dbReference>
<evidence type="ECO:0000256" key="6">
    <source>
        <dbReference type="ARBA" id="ARBA00022833"/>
    </source>
</evidence>
<evidence type="ECO:0000256" key="3">
    <source>
        <dbReference type="ARBA" id="ARBA00022694"/>
    </source>
</evidence>
<protein>
    <recommendedName>
        <fullName evidence="8">tRNA-specific adenosine deaminase</fullName>
        <ecNumber evidence="8">3.5.4.33</ecNumber>
    </recommendedName>
</protein>
<evidence type="ECO:0000256" key="8">
    <source>
        <dbReference type="HAMAP-Rule" id="MF_00972"/>
    </source>
</evidence>
<dbReference type="Gene3D" id="3.40.140.10">
    <property type="entry name" value="Cytidine Deaminase, domain 2"/>
    <property type="match status" value="1"/>
</dbReference>
<dbReference type="Gene3D" id="3.90.79.10">
    <property type="entry name" value="Nucleoside Triphosphate Pyrophosphohydrolase"/>
    <property type="match status" value="1"/>
</dbReference>
<keyword evidence="12" id="KW-1185">Reference proteome</keyword>
<feature type="binding site" evidence="8">
    <location>
        <position position="56"/>
    </location>
    <ligand>
        <name>Zn(2+)</name>
        <dbReference type="ChEBI" id="CHEBI:29105"/>
        <note>catalytic</note>
    </ligand>
</feature>
<evidence type="ECO:0000313" key="11">
    <source>
        <dbReference type="EMBL" id="KYG66911.1"/>
    </source>
</evidence>
<dbReference type="InterPro" id="IPR000086">
    <property type="entry name" value="NUDIX_hydrolase_dom"/>
</dbReference>
<dbReference type="PROSITE" id="PS51462">
    <property type="entry name" value="NUDIX"/>
    <property type="match status" value="1"/>
</dbReference>
<dbReference type="NCBIfam" id="NF008113">
    <property type="entry name" value="PRK10860.1"/>
    <property type="match status" value="1"/>
</dbReference>
<comment type="similarity">
    <text evidence="1">Belongs to the cytidine and deoxycytidylate deaminase family. ADAT2 subfamily.</text>
</comment>
<organism evidence="11 12">
    <name type="scientific">Bdellovibrio bacteriovorus</name>
    <dbReference type="NCBI Taxonomy" id="959"/>
    <lineage>
        <taxon>Bacteria</taxon>
        <taxon>Pseudomonadati</taxon>
        <taxon>Bdellovibrionota</taxon>
        <taxon>Bdellovibrionia</taxon>
        <taxon>Bdellovibrionales</taxon>
        <taxon>Pseudobdellovibrionaceae</taxon>
        <taxon>Bdellovibrio</taxon>
    </lineage>
</organism>
<dbReference type="InterPro" id="IPR016192">
    <property type="entry name" value="APOBEC/CMP_deaminase_Zn-bd"/>
</dbReference>
<evidence type="ECO:0000256" key="1">
    <source>
        <dbReference type="ARBA" id="ARBA00010669"/>
    </source>
</evidence>
<comment type="cofactor">
    <cofactor evidence="8">
        <name>Zn(2+)</name>
        <dbReference type="ChEBI" id="CHEBI:29105"/>
    </cofactor>
    <text evidence="8">Binds 1 zinc ion per subunit.</text>
</comment>
<keyword evidence="4 8" id="KW-0479">Metal-binding</keyword>
<evidence type="ECO:0000259" key="9">
    <source>
        <dbReference type="PROSITE" id="PS51462"/>
    </source>
</evidence>
<evidence type="ECO:0000256" key="4">
    <source>
        <dbReference type="ARBA" id="ARBA00022723"/>
    </source>
</evidence>
<comment type="function">
    <text evidence="8">Catalyzes the deamination of adenosine to inosine at the wobble position 34 of tRNA(Arg2).</text>
</comment>
<dbReference type="InterPro" id="IPR015797">
    <property type="entry name" value="NUDIX_hydrolase-like_dom_sf"/>
</dbReference>
<dbReference type="GO" id="GO:0052717">
    <property type="term" value="F:tRNA-specific adenosine-34 deaminase activity"/>
    <property type="evidence" value="ECO:0007669"/>
    <property type="project" value="UniProtKB-UniRule"/>
</dbReference>
<dbReference type="PROSITE" id="PS51747">
    <property type="entry name" value="CYT_DCMP_DEAMINASES_2"/>
    <property type="match status" value="1"/>
</dbReference>
<name>A0A150WR00_BDEBC</name>
<dbReference type="Proteomes" id="UP000075320">
    <property type="component" value="Unassembled WGS sequence"/>
</dbReference>
<evidence type="ECO:0000256" key="7">
    <source>
        <dbReference type="ARBA" id="ARBA00048045"/>
    </source>
</evidence>
<sequence>MLGPEKDTYWMKAALRLARKAAVLGEVPIAAIVVDDEGVVSYAINTRERQNTPLGHAELFALHKASQKKGSWRLNNCTLYVTLEPCVMCAGAIQQSRVARVVYGAKDPKGGAVESLYSVLKDPRLNHTVEVSSGILEDECQKLISGFFQDKRDEKKFEKAQKIYRERTSVIVVHKNTILGFHAIDPTSQVPYFFLPGGGLEEGESPVAAAERECLEETGYRVKVLPETAFERKYDFFWNGESYACRTVFYVAELVEPWTEPKPVNDTNYHKGVEWIQASKVREIFGYQKDILWAVQKLLKTAQKRSTLR</sequence>
<feature type="binding site" evidence="8">
    <location>
        <position position="86"/>
    </location>
    <ligand>
        <name>Zn(2+)</name>
        <dbReference type="ChEBI" id="CHEBI:29105"/>
        <note>catalytic</note>
    </ligand>
</feature>
<keyword evidence="6 8" id="KW-0862">Zinc</keyword>
<evidence type="ECO:0000256" key="5">
    <source>
        <dbReference type="ARBA" id="ARBA00022801"/>
    </source>
</evidence>
<comment type="subunit">
    <text evidence="2 8">Homodimer.</text>
</comment>
<accession>A0A150WR00</accession>
<dbReference type="EMBL" id="LUKE01000001">
    <property type="protein sequence ID" value="KYG66911.1"/>
    <property type="molecule type" value="Genomic_DNA"/>
</dbReference>
<dbReference type="Pfam" id="PF00293">
    <property type="entry name" value="NUDIX"/>
    <property type="match status" value="1"/>
</dbReference>
<dbReference type="GO" id="GO:0008270">
    <property type="term" value="F:zinc ion binding"/>
    <property type="evidence" value="ECO:0007669"/>
    <property type="project" value="UniProtKB-UniRule"/>
</dbReference>
<reference evidence="11 12" key="1">
    <citation type="submission" date="2016-03" db="EMBL/GenBank/DDBJ databases">
        <authorList>
            <person name="Ploux O."/>
        </authorList>
    </citation>
    <scope>NUCLEOTIDE SEQUENCE [LARGE SCALE GENOMIC DNA]</scope>
    <source>
        <strain evidence="11 12">R0</strain>
    </source>
</reference>
<dbReference type="FunFam" id="3.40.140.10:FF:000005">
    <property type="entry name" value="tRNA-specific adenosine deaminase"/>
    <property type="match status" value="1"/>
</dbReference>
<dbReference type="InterPro" id="IPR016193">
    <property type="entry name" value="Cytidine_deaminase-like"/>
</dbReference>
<feature type="domain" description="Nudix hydrolase" evidence="9">
    <location>
        <begin position="163"/>
        <end position="300"/>
    </location>
</feature>
<dbReference type="EC" id="3.5.4.33" evidence="8"/>
<proteinExistence type="inferred from homology"/>
<dbReference type="CDD" id="cd01285">
    <property type="entry name" value="nucleoside_deaminase"/>
    <property type="match status" value="1"/>
</dbReference>
<evidence type="ECO:0000256" key="2">
    <source>
        <dbReference type="ARBA" id="ARBA00011738"/>
    </source>
</evidence>
<dbReference type="PANTHER" id="PTHR11079:SF202">
    <property type="entry name" value="TRNA-SPECIFIC ADENOSINE DEAMINASE"/>
    <property type="match status" value="1"/>
</dbReference>
<dbReference type="Pfam" id="PF14437">
    <property type="entry name" value="MafB19-deam"/>
    <property type="match status" value="1"/>
</dbReference>